<evidence type="ECO:0008006" key="3">
    <source>
        <dbReference type="Google" id="ProtNLM"/>
    </source>
</evidence>
<proteinExistence type="predicted"/>
<dbReference type="PANTHER" id="PTHR11017:SF538">
    <property type="entry name" value="ADP-RIBOSYL CYCLASE_CYCLIC ADP-RIBOSE HYDROLASE"/>
    <property type="match status" value="1"/>
</dbReference>
<dbReference type="Proteomes" id="UP000266723">
    <property type="component" value="Unassembled WGS sequence"/>
</dbReference>
<dbReference type="PANTHER" id="PTHR11017">
    <property type="entry name" value="LEUCINE-RICH REPEAT-CONTAINING PROTEIN"/>
    <property type="match status" value="1"/>
</dbReference>
<evidence type="ECO:0000313" key="1">
    <source>
        <dbReference type="EMBL" id="KAF3548548.1"/>
    </source>
</evidence>
<comment type="caution">
    <text evidence="1">The sequence shown here is derived from an EMBL/GenBank/DDBJ whole genome shotgun (WGS) entry which is preliminary data.</text>
</comment>
<dbReference type="EMBL" id="QGKV02000832">
    <property type="protein sequence ID" value="KAF3548548.1"/>
    <property type="molecule type" value="Genomic_DNA"/>
</dbReference>
<evidence type="ECO:0000313" key="2">
    <source>
        <dbReference type="Proteomes" id="UP000266723"/>
    </source>
</evidence>
<dbReference type="SUPFAM" id="SSF52540">
    <property type="entry name" value="P-loop containing nucleoside triphosphate hydrolases"/>
    <property type="match status" value="2"/>
</dbReference>
<gene>
    <name evidence="1" type="ORF">DY000_02003693</name>
</gene>
<accession>A0ABQ7CBA5</accession>
<dbReference type="InterPro" id="IPR044974">
    <property type="entry name" value="Disease_R_plants"/>
</dbReference>
<dbReference type="Gene3D" id="3.40.50.300">
    <property type="entry name" value="P-loop containing nucleotide triphosphate hydrolases"/>
    <property type="match status" value="2"/>
</dbReference>
<keyword evidence="2" id="KW-1185">Reference proteome</keyword>
<name>A0ABQ7CBA5_BRACR</name>
<protein>
    <recommendedName>
        <fullName evidence="3">NB-ARC domain-containing protein</fullName>
    </recommendedName>
</protein>
<dbReference type="InterPro" id="IPR027417">
    <property type="entry name" value="P-loop_NTPase"/>
</dbReference>
<sequence length="309" mass="34809">MSSISSSSSLAILSAQTRSPLSFSIFSPKTHVFSRTRIGEQIHRGNEAAMIEEIANDVLDKLLLTSSKDSENFVGIEDHLAKLSVLLQLDAEEVRMVGLWGFSGIGKTTIARVLFQRLSRHFRGSIFIDRAFVSKTMEIFKAANPDDYNMKLHLQRNFLSEILGLTSLKNENFWWTHKISVMYSVKTLDNEARMIDEIANDVLGKLNSSPSYEVEDFVGIEDHIRAMSSLLDLESVEVRMVGMWGPSGIGKTTIARALFSRLSRHFQSSVFIDKVFISKNMDVYRGANLGDYNMKLQLAKSFSSSSFRQ</sequence>
<organism evidence="1 2">
    <name type="scientific">Brassica cretica</name>
    <name type="common">Mustard</name>
    <dbReference type="NCBI Taxonomy" id="69181"/>
    <lineage>
        <taxon>Eukaryota</taxon>
        <taxon>Viridiplantae</taxon>
        <taxon>Streptophyta</taxon>
        <taxon>Embryophyta</taxon>
        <taxon>Tracheophyta</taxon>
        <taxon>Spermatophyta</taxon>
        <taxon>Magnoliopsida</taxon>
        <taxon>eudicotyledons</taxon>
        <taxon>Gunneridae</taxon>
        <taxon>Pentapetalae</taxon>
        <taxon>rosids</taxon>
        <taxon>malvids</taxon>
        <taxon>Brassicales</taxon>
        <taxon>Brassicaceae</taxon>
        <taxon>Brassiceae</taxon>
        <taxon>Brassica</taxon>
    </lineage>
</organism>
<reference evidence="1 2" key="1">
    <citation type="journal article" date="2020" name="BMC Genomics">
        <title>Intraspecific diversification of the crop wild relative Brassica cretica Lam. using demographic model selection.</title>
        <authorList>
            <person name="Kioukis A."/>
            <person name="Michalopoulou V.A."/>
            <person name="Briers L."/>
            <person name="Pirintsos S."/>
            <person name="Studholme D.J."/>
            <person name="Pavlidis P."/>
            <person name="Sarris P.F."/>
        </authorList>
    </citation>
    <scope>NUCLEOTIDE SEQUENCE [LARGE SCALE GENOMIC DNA]</scope>
    <source>
        <strain evidence="2">cv. PFS-1207/04</strain>
    </source>
</reference>